<evidence type="ECO:0000256" key="3">
    <source>
        <dbReference type="ARBA" id="ARBA00022840"/>
    </source>
</evidence>
<dbReference type="FunFam" id="1.10.730.10:FF:000002">
    <property type="entry name" value="Leucine--tRNA ligase"/>
    <property type="match status" value="1"/>
</dbReference>
<dbReference type="RefSeq" id="WP_303522854.1">
    <property type="nucleotide sequence ID" value="NZ_JAUOQO010001057.1"/>
</dbReference>
<feature type="non-terminal residue" evidence="6">
    <location>
        <position position="68"/>
    </location>
</feature>
<evidence type="ECO:0000256" key="5">
    <source>
        <dbReference type="ARBA" id="ARBA00023146"/>
    </source>
</evidence>
<reference evidence="6" key="1">
    <citation type="submission" date="2023-07" db="EMBL/GenBank/DDBJ databases">
        <title>Genome content predicts the carbon catabolic preferences of heterotrophic bacteria.</title>
        <authorList>
            <person name="Gralka M."/>
        </authorList>
    </citation>
    <scope>NUCLEOTIDE SEQUENCE</scope>
    <source>
        <strain evidence="6">E2R20</strain>
    </source>
</reference>
<keyword evidence="7" id="KW-1185">Reference proteome</keyword>
<evidence type="ECO:0008006" key="8">
    <source>
        <dbReference type="Google" id="ProtNLM"/>
    </source>
</evidence>
<keyword evidence="3" id="KW-0067">ATP-binding</keyword>
<evidence type="ECO:0000313" key="6">
    <source>
        <dbReference type="EMBL" id="MDO6575678.1"/>
    </source>
</evidence>
<gene>
    <name evidence="6" type="ORF">Q4528_16345</name>
</gene>
<protein>
    <recommendedName>
        <fullName evidence="8">Leucine--tRNA ligase</fullName>
    </recommendedName>
</protein>
<sequence>MMFAAPAEQTLEWQDSAVEGSLRFLRRVWKLAYDHINAGEACAVDIASLNAAQKDLRRDVHKTIAKVS</sequence>
<dbReference type="GO" id="GO:0005524">
    <property type="term" value="F:ATP binding"/>
    <property type="evidence" value="ECO:0007669"/>
    <property type="project" value="UniProtKB-KW"/>
</dbReference>
<dbReference type="GO" id="GO:0004812">
    <property type="term" value="F:aminoacyl-tRNA ligase activity"/>
    <property type="evidence" value="ECO:0007669"/>
    <property type="project" value="UniProtKB-KW"/>
</dbReference>
<keyword evidence="1" id="KW-0436">Ligase</keyword>
<comment type="caution">
    <text evidence="6">The sequence shown here is derived from an EMBL/GenBank/DDBJ whole genome shotgun (WGS) entry which is preliminary data.</text>
</comment>
<keyword evidence="2" id="KW-0547">Nucleotide-binding</keyword>
<keyword evidence="4" id="KW-0648">Protein biosynthesis</keyword>
<dbReference type="Proteomes" id="UP001170310">
    <property type="component" value="Unassembled WGS sequence"/>
</dbReference>
<keyword evidence="5" id="KW-0030">Aminoacyl-tRNA synthetase</keyword>
<name>A0AAW7YZP8_9STAP</name>
<dbReference type="AlphaFoldDB" id="A0AAW7YZP8"/>
<organism evidence="6 7">
    <name type="scientific">Staphylococcus pasteuri_A</name>
    <dbReference type="NCBI Taxonomy" id="3062664"/>
    <lineage>
        <taxon>Bacteria</taxon>
        <taxon>Bacillati</taxon>
        <taxon>Bacillota</taxon>
        <taxon>Bacilli</taxon>
        <taxon>Bacillales</taxon>
        <taxon>Staphylococcaceae</taxon>
        <taxon>Staphylococcus</taxon>
    </lineage>
</organism>
<evidence type="ECO:0000256" key="2">
    <source>
        <dbReference type="ARBA" id="ARBA00022741"/>
    </source>
</evidence>
<evidence type="ECO:0000256" key="4">
    <source>
        <dbReference type="ARBA" id="ARBA00022917"/>
    </source>
</evidence>
<evidence type="ECO:0000313" key="7">
    <source>
        <dbReference type="Proteomes" id="UP001170310"/>
    </source>
</evidence>
<evidence type="ECO:0000256" key="1">
    <source>
        <dbReference type="ARBA" id="ARBA00022598"/>
    </source>
</evidence>
<accession>A0AAW7YZP8</accession>
<dbReference type="Gene3D" id="1.10.730.10">
    <property type="entry name" value="Isoleucyl-tRNA Synthetase, Domain 1"/>
    <property type="match status" value="1"/>
</dbReference>
<proteinExistence type="predicted"/>
<dbReference type="GO" id="GO:0006412">
    <property type="term" value="P:translation"/>
    <property type="evidence" value="ECO:0007669"/>
    <property type="project" value="UniProtKB-KW"/>
</dbReference>
<dbReference type="EMBL" id="JAUOQO010001057">
    <property type="protein sequence ID" value="MDO6575678.1"/>
    <property type="molecule type" value="Genomic_DNA"/>
</dbReference>